<gene>
    <name evidence="2" type="ORF">ETH_00010965</name>
</gene>
<dbReference type="OrthoDB" id="346578at2759"/>
<keyword evidence="3" id="KW-1185">Reference proteome</keyword>
<evidence type="ECO:0000313" key="3">
    <source>
        <dbReference type="Proteomes" id="UP000030747"/>
    </source>
</evidence>
<reference evidence="2" key="2">
    <citation type="submission" date="2013-10" db="EMBL/GenBank/DDBJ databases">
        <authorList>
            <person name="Aslett M."/>
        </authorList>
    </citation>
    <scope>NUCLEOTIDE SEQUENCE [LARGE SCALE GENOMIC DNA]</scope>
    <source>
        <strain evidence="2">Houghton</strain>
    </source>
</reference>
<dbReference type="EMBL" id="HG675688">
    <property type="protein sequence ID" value="CDJ42016.1"/>
    <property type="molecule type" value="Genomic_DNA"/>
</dbReference>
<protein>
    <submittedName>
        <fullName evidence="2">Uncharacterized protein</fullName>
    </submittedName>
</protein>
<accession>U6KVM5</accession>
<feature type="region of interest" description="Disordered" evidence="1">
    <location>
        <begin position="65"/>
        <end position="96"/>
    </location>
</feature>
<dbReference type="RefSeq" id="XP_013232766.1">
    <property type="nucleotide sequence ID" value="XM_013377312.1"/>
</dbReference>
<evidence type="ECO:0000256" key="1">
    <source>
        <dbReference type="SAM" id="MobiDB-lite"/>
    </source>
</evidence>
<dbReference type="GeneID" id="25251386"/>
<name>U6KVM5_EIMTE</name>
<dbReference type="VEuPathDB" id="ToxoDB:ETH2_1146300"/>
<sequence length="108" mass="11869">MDAILMSHKGRVEPEKPLFAVKRAEVAPSRLPSEGMIFCAQGGGYVSTSEKLHPAFAEYDAKEERHATAEQRSRAVSFGGEDSDTDSDHEECTDEEADEFVKFMSGVV</sequence>
<reference evidence="2" key="1">
    <citation type="submission" date="2013-10" db="EMBL/GenBank/DDBJ databases">
        <title>Genomic analysis of the causative agents of coccidiosis in chickens.</title>
        <authorList>
            <person name="Reid A.J."/>
            <person name="Blake D."/>
            <person name="Billington K."/>
            <person name="Browne H."/>
            <person name="Dunn M."/>
            <person name="Hung S."/>
            <person name="Kawahara F."/>
            <person name="Miranda-Saavedra D."/>
            <person name="Mourier T."/>
            <person name="Nagra H."/>
            <person name="Otto T.D."/>
            <person name="Rawlings N."/>
            <person name="Sanchez A."/>
            <person name="Sanders M."/>
            <person name="Subramaniam C."/>
            <person name="Tay Y."/>
            <person name="Dear P."/>
            <person name="Doerig C."/>
            <person name="Gruber A."/>
            <person name="Parkinson J."/>
            <person name="Shirley M."/>
            <person name="Wan K.L."/>
            <person name="Berriman M."/>
            <person name="Tomley F."/>
            <person name="Pain A."/>
        </authorList>
    </citation>
    <scope>NUCLEOTIDE SEQUENCE [LARGE SCALE GENOMIC DNA]</scope>
    <source>
        <strain evidence="2">Houghton</strain>
    </source>
</reference>
<dbReference type="AlphaFoldDB" id="U6KVM5"/>
<evidence type="ECO:0000313" key="2">
    <source>
        <dbReference type="EMBL" id="CDJ42016.1"/>
    </source>
</evidence>
<organism evidence="2 3">
    <name type="scientific">Eimeria tenella</name>
    <name type="common">Coccidian parasite</name>
    <dbReference type="NCBI Taxonomy" id="5802"/>
    <lineage>
        <taxon>Eukaryota</taxon>
        <taxon>Sar</taxon>
        <taxon>Alveolata</taxon>
        <taxon>Apicomplexa</taxon>
        <taxon>Conoidasida</taxon>
        <taxon>Coccidia</taxon>
        <taxon>Eucoccidiorida</taxon>
        <taxon>Eimeriorina</taxon>
        <taxon>Eimeriidae</taxon>
        <taxon>Eimeria</taxon>
    </lineage>
</organism>
<proteinExistence type="predicted"/>
<dbReference type="Proteomes" id="UP000030747">
    <property type="component" value="Unassembled WGS sequence"/>
</dbReference>
<dbReference type="VEuPathDB" id="ToxoDB:ETH_00010965"/>
<feature type="compositionally biased region" description="Acidic residues" evidence="1">
    <location>
        <begin position="81"/>
        <end position="96"/>
    </location>
</feature>